<feature type="region of interest" description="Disordered" evidence="1">
    <location>
        <begin position="1"/>
        <end position="54"/>
    </location>
</feature>
<protein>
    <submittedName>
        <fullName evidence="2">Uncharacterized protein</fullName>
    </submittedName>
</protein>
<proteinExistence type="predicted"/>
<organism evidence="2">
    <name type="scientific">Rhizophora mucronata</name>
    <name type="common">Asiatic mangrove</name>
    <dbReference type="NCBI Taxonomy" id="61149"/>
    <lineage>
        <taxon>Eukaryota</taxon>
        <taxon>Viridiplantae</taxon>
        <taxon>Streptophyta</taxon>
        <taxon>Embryophyta</taxon>
        <taxon>Tracheophyta</taxon>
        <taxon>Spermatophyta</taxon>
        <taxon>Magnoliopsida</taxon>
        <taxon>eudicotyledons</taxon>
        <taxon>Gunneridae</taxon>
        <taxon>Pentapetalae</taxon>
        <taxon>rosids</taxon>
        <taxon>fabids</taxon>
        <taxon>Malpighiales</taxon>
        <taxon>Rhizophoraceae</taxon>
        <taxon>Rhizophora</taxon>
    </lineage>
</organism>
<reference evidence="2" key="1">
    <citation type="submission" date="2018-02" db="EMBL/GenBank/DDBJ databases">
        <title>Rhizophora mucronata_Transcriptome.</title>
        <authorList>
            <person name="Meera S.P."/>
            <person name="Sreeshan A."/>
            <person name="Augustine A."/>
        </authorList>
    </citation>
    <scope>NUCLEOTIDE SEQUENCE</scope>
    <source>
        <tissue evidence="2">Leaf</tissue>
    </source>
</reference>
<evidence type="ECO:0000256" key="1">
    <source>
        <dbReference type="SAM" id="MobiDB-lite"/>
    </source>
</evidence>
<evidence type="ECO:0000313" key="2">
    <source>
        <dbReference type="EMBL" id="MBX23473.1"/>
    </source>
</evidence>
<dbReference type="AlphaFoldDB" id="A0A2P2LZT8"/>
<sequence length="83" mass="9744">MSMKSEKEEADHQSKLFVKSEDMRRTTSTTSEISMDQDDDDDKETKYRLDPNYAANVRTPERHVRTRLYFTSVSMMALYLLNG</sequence>
<accession>A0A2P2LZT8</accession>
<dbReference type="EMBL" id="GGEC01042989">
    <property type="protein sequence ID" value="MBX23473.1"/>
    <property type="molecule type" value="Transcribed_RNA"/>
</dbReference>
<feature type="compositionally biased region" description="Basic and acidic residues" evidence="1">
    <location>
        <begin position="1"/>
        <end position="25"/>
    </location>
</feature>
<name>A0A2P2LZT8_RHIMU</name>